<dbReference type="PRINTS" id="PR00368">
    <property type="entry name" value="FADPNR"/>
</dbReference>
<dbReference type="InterPro" id="IPR045024">
    <property type="entry name" value="NDH-2"/>
</dbReference>
<accession>A0A084JHK3</accession>
<comment type="caution">
    <text evidence="10">The sequence shown here is derived from an EMBL/GenBank/DDBJ whole genome shotgun (WGS) entry which is preliminary data.</text>
</comment>
<dbReference type="Pfam" id="PF07992">
    <property type="entry name" value="Pyr_redox_2"/>
    <property type="match status" value="1"/>
</dbReference>
<reference evidence="10 11" key="1">
    <citation type="submission" date="2014-07" db="EMBL/GenBank/DDBJ databases">
        <title>Draft genome of Clostridium celerecrescens 152B isolated from sediments associated with methane hydrate from Krishna Godavari basin.</title>
        <authorList>
            <person name="Honkalas V.S."/>
            <person name="Dabir A.P."/>
            <person name="Arora P."/>
            <person name="Dhakephalkar P.K."/>
        </authorList>
    </citation>
    <scope>NUCLEOTIDE SEQUENCE [LARGE SCALE GENOMIC DNA]</scope>
    <source>
        <strain evidence="10 11">152B</strain>
    </source>
</reference>
<dbReference type="AlphaFoldDB" id="A0A084JHK3"/>
<evidence type="ECO:0000259" key="9">
    <source>
        <dbReference type="Pfam" id="PF07992"/>
    </source>
</evidence>
<keyword evidence="3" id="KW-0285">Flavoprotein</keyword>
<gene>
    <name evidence="10" type="ORF">IO98_18360</name>
</gene>
<dbReference type="EMBL" id="JPME01000024">
    <property type="protein sequence ID" value="KEZ88437.1"/>
    <property type="molecule type" value="Genomic_DNA"/>
</dbReference>
<evidence type="ECO:0000313" key="10">
    <source>
        <dbReference type="EMBL" id="KEZ88437.1"/>
    </source>
</evidence>
<keyword evidence="8" id="KW-1133">Transmembrane helix</keyword>
<organism evidence="10 11">
    <name type="scientific">Lacrimispora celerecrescens</name>
    <dbReference type="NCBI Taxonomy" id="29354"/>
    <lineage>
        <taxon>Bacteria</taxon>
        <taxon>Bacillati</taxon>
        <taxon>Bacillota</taxon>
        <taxon>Clostridia</taxon>
        <taxon>Lachnospirales</taxon>
        <taxon>Lachnospiraceae</taxon>
        <taxon>Lacrimispora</taxon>
    </lineage>
</organism>
<evidence type="ECO:0000256" key="5">
    <source>
        <dbReference type="ARBA" id="ARBA00023002"/>
    </source>
</evidence>
<evidence type="ECO:0000256" key="4">
    <source>
        <dbReference type="ARBA" id="ARBA00022827"/>
    </source>
</evidence>
<protein>
    <recommendedName>
        <fullName evidence="2">NADH:ubiquinone reductase (non-electrogenic)</fullName>
        <ecNumber evidence="2">1.6.5.9</ecNumber>
    </recommendedName>
</protein>
<keyword evidence="11" id="KW-1185">Reference proteome</keyword>
<comment type="catalytic activity">
    <reaction evidence="7">
        <text>a quinone + NADH + H(+) = a quinol + NAD(+)</text>
        <dbReference type="Rhea" id="RHEA:46160"/>
        <dbReference type="ChEBI" id="CHEBI:15378"/>
        <dbReference type="ChEBI" id="CHEBI:24646"/>
        <dbReference type="ChEBI" id="CHEBI:57540"/>
        <dbReference type="ChEBI" id="CHEBI:57945"/>
        <dbReference type="ChEBI" id="CHEBI:132124"/>
        <dbReference type="EC" id="1.6.5.9"/>
    </reaction>
</comment>
<keyword evidence="4" id="KW-0274">FAD</keyword>
<dbReference type="SUPFAM" id="SSF51905">
    <property type="entry name" value="FAD/NAD(P)-binding domain"/>
    <property type="match status" value="2"/>
</dbReference>
<keyword evidence="5" id="KW-0560">Oxidoreductase</keyword>
<dbReference type="InterPro" id="IPR023753">
    <property type="entry name" value="FAD/NAD-binding_dom"/>
</dbReference>
<dbReference type="PANTHER" id="PTHR43706">
    <property type="entry name" value="NADH DEHYDROGENASE"/>
    <property type="match status" value="1"/>
</dbReference>
<proteinExistence type="inferred from homology"/>
<dbReference type="OrthoDB" id="9781621at2"/>
<sequence length="675" mass="74617">MKKIVVLGAGYAGILTAKKLEKKFRKMKMEDEVSISIIDRHPYHTMLTELHEVAAGRVEEDSIRISLKKVFAGRNVEIITDTISQISIEEKKLTGNQGEYDYDYLILAAGSKPTYFGVEGAEKNSYKLWSYEDAVLLKERIHHVFRNAASEPNEEEKRRLLTFYVVGAGFTGVEMAGELAEYVPFLCEEYEIEPSMVSMYNVDVLKRAVPILPEKLSGKVERRLTKMGVKVMMETGVTAIGEDFIELNQDGKKNRYPSGTTIWTAGIESADITGEAAKTLESVGRGRIQVDSFLRAKDHEEVYVVGDNMMYVPQGENVPVPQMVENCEQSAHTAAHNLVCAVAGTGAMEEYKPSFHGVMVSVGGRYGVARVGLPNLMFNLCSFFAMLSKHFINVIYFIQVLGWNKVWSYVCHEFFTVRNRRSFLGGHFSNRTPSFLLMPLRVWLGAVWVFEGVMKIVEGWMDQPMLSGFFGGANQFFNNILAPYGISGIGGAAPSADAVSSATTAAADAVASATGAAGGAADAVASGVAVFSYHILGLIDATLVSSKAISHSTLSDYAFKLDFAPMNWFVNTVILPNGGLQLFMQRGIVIAEILIGLALMAGLFNFLSSAASLVLQFMFVCTTGLYLNTFWMIFAGIAVLVGGGRTLGLDYYFMPWLKKKWRKLPFIRKWYLYND</sequence>
<dbReference type="Gene3D" id="3.50.50.100">
    <property type="match status" value="1"/>
</dbReference>
<name>A0A084JHK3_9FIRM</name>
<dbReference type="EC" id="1.6.5.9" evidence="2"/>
<feature type="transmembrane region" description="Helical" evidence="8">
    <location>
        <begin position="593"/>
        <end position="619"/>
    </location>
</feature>
<feature type="domain" description="FAD/NAD(P)-binding" evidence="9">
    <location>
        <begin position="3"/>
        <end position="318"/>
    </location>
</feature>
<dbReference type="InterPro" id="IPR036188">
    <property type="entry name" value="FAD/NAD-bd_sf"/>
</dbReference>
<keyword evidence="8" id="KW-0472">Membrane</keyword>
<comment type="similarity">
    <text evidence="1">Belongs to the NADH dehydrogenase family.</text>
</comment>
<feature type="transmembrane region" description="Helical" evidence="8">
    <location>
        <begin position="631"/>
        <end position="653"/>
    </location>
</feature>
<dbReference type="STRING" id="29354.IO98_18360"/>
<evidence type="ECO:0000256" key="6">
    <source>
        <dbReference type="ARBA" id="ARBA00023027"/>
    </source>
</evidence>
<evidence type="ECO:0000256" key="8">
    <source>
        <dbReference type="SAM" id="Phobius"/>
    </source>
</evidence>
<evidence type="ECO:0000256" key="3">
    <source>
        <dbReference type="ARBA" id="ARBA00022630"/>
    </source>
</evidence>
<keyword evidence="6" id="KW-0520">NAD</keyword>
<keyword evidence="8" id="KW-0812">Transmembrane</keyword>
<dbReference type="RefSeq" id="WP_038283563.1">
    <property type="nucleotide sequence ID" value="NZ_JPME01000024.1"/>
</dbReference>
<dbReference type="PANTHER" id="PTHR43706:SF47">
    <property type="entry name" value="EXTERNAL NADH-UBIQUINONE OXIDOREDUCTASE 1, MITOCHONDRIAL-RELATED"/>
    <property type="match status" value="1"/>
</dbReference>
<evidence type="ECO:0000256" key="1">
    <source>
        <dbReference type="ARBA" id="ARBA00005272"/>
    </source>
</evidence>
<evidence type="ECO:0000256" key="7">
    <source>
        <dbReference type="ARBA" id="ARBA00047599"/>
    </source>
</evidence>
<dbReference type="GO" id="GO:0050136">
    <property type="term" value="F:NADH dehydrogenase (quinone) (non-electrogenic) activity"/>
    <property type="evidence" value="ECO:0007669"/>
    <property type="project" value="UniProtKB-EC"/>
</dbReference>
<evidence type="ECO:0000313" key="11">
    <source>
        <dbReference type="Proteomes" id="UP000028525"/>
    </source>
</evidence>
<dbReference type="Proteomes" id="UP000028525">
    <property type="component" value="Unassembled WGS sequence"/>
</dbReference>
<evidence type="ECO:0000256" key="2">
    <source>
        <dbReference type="ARBA" id="ARBA00012637"/>
    </source>
</evidence>